<sequence>MVLLFRFGSYGIQETIFSWRTMSDRLLLQIPLSPIQAPTPAPRAPPSAPPISPAAAPIPEARMICCTLWLIRMSGGGPVGSHE</sequence>
<name>A0A3M0G618_9CORY</name>
<comment type="caution">
    <text evidence="1">The sequence shown here is derived from an EMBL/GenBank/DDBJ whole genome shotgun (WGS) entry which is preliminary data.</text>
</comment>
<proteinExistence type="predicted"/>
<evidence type="ECO:0000313" key="1">
    <source>
        <dbReference type="EMBL" id="RMB57712.1"/>
    </source>
</evidence>
<evidence type="ECO:0000313" key="2">
    <source>
        <dbReference type="Proteomes" id="UP000270649"/>
    </source>
</evidence>
<organism evidence="1 2">
    <name type="scientific">Corynebacterium macginleyi</name>
    <dbReference type="NCBI Taxonomy" id="38290"/>
    <lineage>
        <taxon>Bacteria</taxon>
        <taxon>Bacillati</taxon>
        <taxon>Actinomycetota</taxon>
        <taxon>Actinomycetes</taxon>
        <taxon>Mycobacteriales</taxon>
        <taxon>Corynebacteriaceae</taxon>
        <taxon>Corynebacterium</taxon>
    </lineage>
</organism>
<reference evidence="1 2" key="1">
    <citation type="submission" date="2018-10" db="EMBL/GenBank/DDBJ databases">
        <title>Corynebacterium macginleyi genome sequencing and assembly of the type strain and two clinical samples.</title>
        <authorList>
            <person name="Bernier A.-M."/>
            <person name="Bernard K."/>
        </authorList>
    </citation>
    <scope>NUCLEOTIDE SEQUENCE [LARGE SCALE GENOMIC DNA]</scope>
    <source>
        <strain evidence="1 2">NML 120205</strain>
    </source>
</reference>
<protein>
    <submittedName>
        <fullName evidence="1">Uncharacterized protein</fullName>
    </submittedName>
</protein>
<dbReference type="EMBL" id="REGC01000013">
    <property type="protein sequence ID" value="RMB57712.1"/>
    <property type="molecule type" value="Genomic_DNA"/>
</dbReference>
<accession>A0A3M0G618</accession>
<dbReference type="Proteomes" id="UP000270649">
    <property type="component" value="Unassembled WGS sequence"/>
</dbReference>
<dbReference type="AlphaFoldDB" id="A0A3M0G618"/>
<gene>
    <name evidence="1" type="ORF">D9543_09215</name>
</gene>